<evidence type="ECO:0000313" key="1">
    <source>
        <dbReference type="EMBL" id="TWT26491.1"/>
    </source>
</evidence>
<sequence length="75" mass="8623">MKPIIIDESTGQRLWTSAEAAENCGLSIKTWHTHVGRSAPQPVAKLDYRTPLWDPREVQFWHATRPKAASRFQNH</sequence>
<dbReference type="RefSeq" id="WP_146324106.1">
    <property type="nucleotide sequence ID" value="NZ_BAABLR010000074.1"/>
</dbReference>
<name>A0A5C5UIE2_9CORY</name>
<dbReference type="EMBL" id="VOHM01000009">
    <property type="protein sequence ID" value="TWT26491.1"/>
    <property type="molecule type" value="Genomic_DNA"/>
</dbReference>
<reference evidence="1 2" key="1">
    <citation type="submission" date="2019-08" db="EMBL/GenBank/DDBJ databases">
        <authorList>
            <person name="Lei W."/>
        </authorList>
    </citation>
    <scope>NUCLEOTIDE SEQUENCE [LARGE SCALE GENOMIC DNA]</scope>
    <source>
        <strain evidence="1 2">CCUG 58627</strain>
    </source>
</reference>
<dbReference type="Proteomes" id="UP000320791">
    <property type="component" value="Unassembled WGS sequence"/>
</dbReference>
<protein>
    <submittedName>
        <fullName evidence="1">Uncharacterized protein</fullName>
    </submittedName>
</protein>
<keyword evidence="2" id="KW-1185">Reference proteome</keyword>
<gene>
    <name evidence="1" type="ORF">FRX94_05370</name>
</gene>
<organism evidence="1 2">
    <name type="scientific">Corynebacterium canis</name>
    <dbReference type="NCBI Taxonomy" id="679663"/>
    <lineage>
        <taxon>Bacteria</taxon>
        <taxon>Bacillati</taxon>
        <taxon>Actinomycetota</taxon>
        <taxon>Actinomycetes</taxon>
        <taxon>Mycobacteriales</taxon>
        <taxon>Corynebacteriaceae</taxon>
        <taxon>Corynebacterium</taxon>
    </lineage>
</organism>
<dbReference type="AlphaFoldDB" id="A0A5C5UIE2"/>
<dbReference type="OrthoDB" id="4413958at2"/>
<accession>A0A5C5UIE2</accession>
<evidence type="ECO:0000313" key="2">
    <source>
        <dbReference type="Proteomes" id="UP000320791"/>
    </source>
</evidence>
<comment type="caution">
    <text evidence="1">The sequence shown here is derived from an EMBL/GenBank/DDBJ whole genome shotgun (WGS) entry which is preliminary data.</text>
</comment>
<proteinExistence type="predicted"/>